<dbReference type="SUPFAM" id="SSF52540">
    <property type="entry name" value="P-loop containing nucleoside triphosphate hydrolases"/>
    <property type="match status" value="1"/>
</dbReference>
<evidence type="ECO:0000313" key="10">
    <source>
        <dbReference type="Proteomes" id="UP000663829"/>
    </source>
</evidence>
<evidence type="ECO:0000313" key="6">
    <source>
        <dbReference type="EMBL" id="CAF1540272.1"/>
    </source>
</evidence>
<keyword evidence="3" id="KW-0547">Nucleotide-binding</keyword>
<dbReference type="Proteomes" id="UP000677228">
    <property type="component" value="Unassembled WGS sequence"/>
</dbReference>
<evidence type="ECO:0000313" key="8">
    <source>
        <dbReference type="EMBL" id="CAF4328431.1"/>
    </source>
</evidence>
<dbReference type="PROSITE" id="PS51194">
    <property type="entry name" value="HELICASE_CTER"/>
    <property type="match status" value="1"/>
</dbReference>
<comment type="catalytic activity">
    <reaction evidence="4">
        <text>ATP + H2O = ADP + phosphate + H(+)</text>
        <dbReference type="Rhea" id="RHEA:13065"/>
        <dbReference type="ChEBI" id="CHEBI:15377"/>
        <dbReference type="ChEBI" id="CHEBI:15378"/>
        <dbReference type="ChEBI" id="CHEBI:30616"/>
        <dbReference type="ChEBI" id="CHEBI:43474"/>
        <dbReference type="ChEBI" id="CHEBI:456216"/>
        <dbReference type="EC" id="3.6.4.13"/>
    </reaction>
</comment>
<dbReference type="EMBL" id="CAJNOQ010049590">
    <property type="protein sequence ID" value="CAF1646671.1"/>
    <property type="molecule type" value="Genomic_DNA"/>
</dbReference>
<dbReference type="GO" id="GO:0003725">
    <property type="term" value="F:double-stranded RNA binding"/>
    <property type="evidence" value="ECO:0007669"/>
    <property type="project" value="TreeGrafter"/>
</dbReference>
<name>A0A816E8P7_9BILA</name>
<organism evidence="7 10">
    <name type="scientific">Didymodactylos carnosus</name>
    <dbReference type="NCBI Taxonomy" id="1234261"/>
    <lineage>
        <taxon>Eukaryota</taxon>
        <taxon>Metazoa</taxon>
        <taxon>Spiralia</taxon>
        <taxon>Gnathifera</taxon>
        <taxon>Rotifera</taxon>
        <taxon>Eurotatoria</taxon>
        <taxon>Bdelloidea</taxon>
        <taxon>Philodinida</taxon>
        <taxon>Philodinidae</taxon>
        <taxon>Didymodactylos</taxon>
    </lineage>
</organism>
<dbReference type="Gene3D" id="1.10.10.2130">
    <property type="entry name" value="DEAH helicase family, winged-helix domain"/>
    <property type="match status" value="1"/>
</dbReference>
<feature type="non-terminal residue" evidence="7">
    <location>
        <position position="1"/>
    </location>
</feature>
<evidence type="ECO:0000256" key="1">
    <source>
        <dbReference type="ARBA" id="ARBA00012552"/>
    </source>
</evidence>
<dbReference type="CDD" id="cd18791">
    <property type="entry name" value="SF2_C_RHA"/>
    <property type="match status" value="1"/>
</dbReference>
<evidence type="ECO:0000259" key="5">
    <source>
        <dbReference type="PROSITE" id="PS51194"/>
    </source>
</evidence>
<dbReference type="Proteomes" id="UP000682733">
    <property type="component" value="Unassembled WGS sequence"/>
</dbReference>
<dbReference type="InterPro" id="IPR001650">
    <property type="entry name" value="Helicase_C-like"/>
</dbReference>
<dbReference type="GO" id="GO:0016787">
    <property type="term" value="F:hydrolase activity"/>
    <property type="evidence" value="ECO:0007669"/>
    <property type="project" value="UniProtKB-KW"/>
</dbReference>
<dbReference type="Proteomes" id="UP000663829">
    <property type="component" value="Unassembled WGS sequence"/>
</dbReference>
<keyword evidence="2" id="KW-0378">Hydrolase</keyword>
<comment type="caution">
    <text evidence="7">The sequence shown here is derived from an EMBL/GenBank/DDBJ whole genome shotgun (WGS) entry which is preliminary data.</text>
</comment>
<accession>A0A816E8P7</accession>
<dbReference type="OrthoDB" id="10253254at2759"/>
<keyword evidence="3" id="KW-0067">ATP-binding</keyword>
<dbReference type="EMBL" id="CAJOBC010119397">
    <property type="protein sequence ID" value="CAF4567072.1"/>
    <property type="molecule type" value="Genomic_DNA"/>
</dbReference>
<keyword evidence="10" id="KW-1185">Reference proteome</keyword>
<feature type="domain" description="Helicase C-terminal" evidence="5">
    <location>
        <begin position="1"/>
        <end position="104"/>
    </location>
</feature>
<evidence type="ECO:0000256" key="4">
    <source>
        <dbReference type="ARBA" id="ARBA00047984"/>
    </source>
</evidence>
<evidence type="ECO:0000256" key="2">
    <source>
        <dbReference type="ARBA" id="ARBA00022801"/>
    </source>
</evidence>
<dbReference type="GO" id="GO:0003724">
    <property type="term" value="F:RNA helicase activity"/>
    <property type="evidence" value="ECO:0007669"/>
    <property type="project" value="UniProtKB-EC"/>
</dbReference>
<evidence type="ECO:0000313" key="9">
    <source>
        <dbReference type="EMBL" id="CAF4567072.1"/>
    </source>
</evidence>
<dbReference type="EMBL" id="CAJNOK010038755">
    <property type="protein sequence ID" value="CAF1540272.1"/>
    <property type="molecule type" value="Genomic_DNA"/>
</dbReference>
<dbReference type="Pfam" id="PF00271">
    <property type="entry name" value="Helicase_C"/>
    <property type="match status" value="1"/>
</dbReference>
<dbReference type="EC" id="3.6.4.13" evidence="1"/>
<proteinExistence type="predicted"/>
<gene>
    <name evidence="7" type="ORF">GPM918_LOCUS45266</name>
    <name evidence="6" type="ORF">OVA965_LOCUS38737</name>
    <name evidence="9" type="ORF">SRO942_LOCUS47617</name>
    <name evidence="8" type="ORF">TMI583_LOCUS39948</name>
</gene>
<dbReference type="GO" id="GO:0005730">
    <property type="term" value="C:nucleolus"/>
    <property type="evidence" value="ECO:0007669"/>
    <property type="project" value="TreeGrafter"/>
</dbReference>
<sequence>VRKVVVSTNIGETSLTIPGIRHVIDSGMVKVKTYNHQTGLETLKIEKISQAQAWQRTGRAGRETNGTCYRLYTEEEFEHLSEAAIPELLRCNLSTVTLQLLAMGIRDIANFDFLSKPNIKSIEASIQELIYLKAITSVLELTDDGKKMACFPLDPK</sequence>
<dbReference type="Proteomes" id="UP000681722">
    <property type="component" value="Unassembled WGS sequence"/>
</dbReference>
<dbReference type="InterPro" id="IPR027417">
    <property type="entry name" value="P-loop_NTPase"/>
</dbReference>
<reference evidence="7" key="1">
    <citation type="submission" date="2021-02" db="EMBL/GenBank/DDBJ databases">
        <authorList>
            <person name="Nowell W R."/>
        </authorList>
    </citation>
    <scope>NUCLEOTIDE SEQUENCE</scope>
</reference>
<evidence type="ECO:0000256" key="3">
    <source>
        <dbReference type="ARBA" id="ARBA00022806"/>
    </source>
</evidence>
<dbReference type="AlphaFoldDB" id="A0A816E8P7"/>
<evidence type="ECO:0000313" key="7">
    <source>
        <dbReference type="EMBL" id="CAF1646671.1"/>
    </source>
</evidence>
<keyword evidence="3" id="KW-0347">Helicase</keyword>
<dbReference type="Gene3D" id="3.40.50.300">
    <property type="entry name" value="P-loop containing nucleotide triphosphate hydrolases"/>
    <property type="match status" value="1"/>
</dbReference>
<dbReference type="GO" id="GO:0045943">
    <property type="term" value="P:positive regulation of transcription by RNA polymerase I"/>
    <property type="evidence" value="ECO:0007669"/>
    <property type="project" value="TreeGrafter"/>
</dbReference>
<dbReference type="InterPro" id="IPR048333">
    <property type="entry name" value="HA2_WH"/>
</dbReference>
<dbReference type="EMBL" id="CAJOBA010061076">
    <property type="protein sequence ID" value="CAF4328431.1"/>
    <property type="molecule type" value="Genomic_DNA"/>
</dbReference>
<dbReference type="PANTHER" id="PTHR18934">
    <property type="entry name" value="ATP-DEPENDENT RNA HELICASE"/>
    <property type="match status" value="1"/>
</dbReference>
<dbReference type="PANTHER" id="PTHR18934:SF118">
    <property type="entry name" value="ATP-DEPENDENT RNA HELICASE DHX33"/>
    <property type="match status" value="1"/>
</dbReference>
<protein>
    <recommendedName>
        <fullName evidence="1">RNA helicase</fullName>
        <ecNumber evidence="1">3.6.4.13</ecNumber>
    </recommendedName>
</protein>
<dbReference type="InterPro" id="IPR042035">
    <property type="entry name" value="DEAH_win-hel_dom"/>
</dbReference>
<dbReference type="Pfam" id="PF04408">
    <property type="entry name" value="WHD_HA2"/>
    <property type="match status" value="1"/>
</dbReference>